<proteinExistence type="predicted"/>
<evidence type="ECO:0000313" key="4">
    <source>
        <dbReference type="EMBL" id="KAG2440277.1"/>
    </source>
</evidence>
<keyword evidence="5" id="KW-1185">Reference proteome</keyword>
<feature type="transmembrane region" description="Helical" evidence="2">
    <location>
        <begin position="105"/>
        <end position="126"/>
    </location>
</feature>
<feature type="region of interest" description="Disordered" evidence="1">
    <location>
        <begin position="264"/>
        <end position="290"/>
    </location>
</feature>
<dbReference type="Proteomes" id="UP000650467">
    <property type="component" value="Unassembled WGS sequence"/>
</dbReference>
<name>A0A835W4H7_CHLIN</name>
<sequence>MHVCLLYGALAAALAVDAGAAAGASTSSSLLAGVMLHRGGGGGGGGGFDEGSGAAAAAAAVAGWAALAVAAAMGGTTTPSCRWTRKEVLGLWLAVSSSATMKGPAATHGLVLGGGLVALGGMGLAASGRDCLSLRSLLLLGLGVAGLSTMDLMQQVGRDVGTHCALAEAHTRIRHLEGRLEAMRHDELITQLFFRMNEMDDMLGLVQQAAVATTTEAVEKHAAVFRAAQADKDYLRAKAASLRRHAVAVAEALRARAAESKAREMSSWSHALTPDRRATDEGANGTLTSTNVGGGSVADSLWSVERRLEAVESVARYLDSKEAGGDLSYEEYEIILEALLEGSQGHAAHHTMGQLQQEKSGLNSVKAVYERHVASAYDHVASAAGAGAGAGGGGGATFMAAAGVAGAPGAGAGAATGASSYPLGGRSPGGGTGASAGIGAVTKAQARKESSRRHFENRFMDIFNQHGAHHAVAFRASLGAALDSLPEHCVRDVDARQRLGVLGWALLVTQFAAGYTALTAYTLVAKKDD</sequence>
<keyword evidence="3" id="KW-0732">Signal</keyword>
<evidence type="ECO:0000313" key="5">
    <source>
        <dbReference type="Proteomes" id="UP000650467"/>
    </source>
</evidence>
<dbReference type="OrthoDB" id="550966at2759"/>
<evidence type="ECO:0000256" key="3">
    <source>
        <dbReference type="SAM" id="SignalP"/>
    </source>
</evidence>
<evidence type="ECO:0000256" key="2">
    <source>
        <dbReference type="SAM" id="Phobius"/>
    </source>
</evidence>
<dbReference type="AlphaFoldDB" id="A0A835W4H7"/>
<feature type="transmembrane region" description="Helical" evidence="2">
    <location>
        <begin position="56"/>
        <end position="76"/>
    </location>
</feature>
<dbReference type="EMBL" id="JAEHOC010000007">
    <property type="protein sequence ID" value="KAG2440277.1"/>
    <property type="molecule type" value="Genomic_DNA"/>
</dbReference>
<comment type="caution">
    <text evidence="4">The sequence shown here is derived from an EMBL/GenBank/DDBJ whole genome shotgun (WGS) entry which is preliminary data.</text>
</comment>
<feature type="transmembrane region" description="Helical" evidence="2">
    <location>
        <begin position="501"/>
        <end position="524"/>
    </location>
</feature>
<gene>
    <name evidence="4" type="ORF">HXX76_004389</name>
</gene>
<keyword evidence="2" id="KW-1133">Transmembrane helix</keyword>
<organism evidence="4 5">
    <name type="scientific">Chlamydomonas incerta</name>
    <dbReference type="NCBI Taxonomy" id="51695"/>
    <lineage>
        <taxon>Eukaryota</taxon>
        <taxon>Viridiplantae</taxon>
        <taxon>Chlorophyta</taxon>
        <taxon>core chlorophytes</taxon>
        <taxon>Chlorophyceae</taxon>
        <taxon>CS clade</taxon>
        <taxon>Chlamydomonadales</taxon>
        <taxon>Chlamydomonadaceae</taxon>
        <taxon>Chlamydomonas</taxon>
    </lineage>
</organism>
<accession>A0A835W4H7</accession>
<evidence type="ECO:0000256" key="1">
    <source>
        <dbReference type="SAM" id="MobiDB-lite"/>
    </source>
</evidence>
<feature type="signal peptide" evidence="3">
    <location>
        <begin position="1"/>
        <end position="20"/>
    </location>
</feature>
<keyword evidence="2" id="KW-0812">Transmembrane</keyword>
<feature type="chain" id="PRO_5032602567" evidence="3">
    <location>
        <begin position="21"/>
        <end position="529"/>
    </location>
</feature>
<reference evidence="4" key="1">
    <citation type="journal article" date="2020" name="bioRxiv">
        <title>Comparative genomics of Chlamydomonas.</title>
        <authorList>
            <person name="Craig R.J."/>
            <person name="Hasan A.R."/>
            <person name="Ness R.W."/>
            <person name="Keightley P.D."/>
        </authorList>
    </citation>
    <scope>NUCLEOTIDE SEQUENCE</scope>
    <source>
        <strain evidence="4">SAG 7.73</strain>
    </source>
</reference>
<protein>
    <submittedName>
        <fullName evidence="4">Uncharacterized protein</fullName>
    </submittedName>
</protein>
<keyword evidence="2" id="KW-0472">Membrane</keyword>